<keyword evidence="5" id="KW-0961">Cell wall biogenesis/degradation</keyword>
<dbReference type="GO" id="GO:0008745">
    <property type="term" value="F:N-acetylmuramoyl-L-alanine amidase activity"/>
    <property type="evidence" value="ECO:0007669"/>
    <property type="project" value="UniProtKB-EC"/>
</dbReference>
<evidence type="ECO:0000259" key="7">
    <source>
        <dbReference type="SMART" id="SM00644"/>
    </source>
</evidence>
<dbReference type="SUPFAM" id="SSF47090">
    <property type="entry name" value="PGBD-like"/>
    <property type="match status" value="1"/>
</dbReference>
<dbReference type="Pfam" id="PF01471">
    <property type="entry name" value="PG_binding_1"/>
    <property type="match status" value="1"/>
</dbReference>
<dbReference type="GO" id="GO:0009253">
    <property type="term" value="P:peptidoglycan catabolic process"/>
    <property type="evidence" value="ECO:0007669"/>
    <property type="project" value="InterPro"/>
</dbReference>
<dbReference type="FunFam" id="3.40.80.10:FF:000003">
    <property type="entry name" value="N-acetylmuramoyl-L-alanine amidase"/>
    <property type="match status" value="1"/>
</dbReference>
<dbReference type="SUPFAM" id="SSF55846">
    <property type="entry name" value="N-acetylmuramoyl-L-alanine amidase-like"/>
    <property type="match status" value="1"/>
</dbReference>
<dbReference type="InterPro" id="IPR036505">
    <property type="entry name" value="Amidase/PGRP_sf"/>
</dbReference>
<dbReference type="Pfam" id="PF01510">
    <property type="entry name" value="Amidase_2"/>
    <property type="match status" value="1"/>
</dbReference>
<feature type="compositionally biased region" description="Pro residues" evidence="6">
    <location>
        <begin position="285"/>
        <end position="297"/>
    </location>
</feature>
<feature type="domain" description="N-acetylmuramoyl-L-alanine amidase" evidence="7">
    <location>
        <begin position="24"/>
        <end position="164"/>
    </location>
</feature>
<dbReference type="PANTHER" id="PTHR30417">
    <property type="entry name" value="N-ACETYLMURAMOYL-L-ALANINE AMIDASE AMID"/>
    <property type="match status" value="1"/>
</dbReference>
<sequence length="297" mass="32944">MSYWKGLLPALALLAGCSQQLVIDDRYRASGQDNRVQYIVLHYTSSGFERSFNVLTQGDVSSHYLMSDHDPVIYRLVDENRRAWHAGDSSWQGRTWLNASSIGIEMVNDGYVDRPDCRQWQAWDQPQIDALIKLLRDIQQRQGLGPESVVGHSDVAPQRKVDPGPLFPWQQLVAAGVASGPDAERVRVMQNWLAGRTPSVSWFQRSLAAWGYSVPQNGELDKATRNVIAAFQMRFRQTHYDGQPDSETAALLAALVPAQGKVLLNSPTPQWYTPIANPSAQPSGAPLPPCTARPPAS</sequence>
<dbReference type="EMBL" id="LAZR01000072">
    <property type="protein sequence ID" value="KKN95199.1"/>
    <property type="molecule type" value="Genomic_DNA"/>
</dbReference>
<dbReference type="InterPro" id="IPR036366">
    <property type="entry name" value="PGBDSf"/>
</dbReference>
<comment type="caution">
    <text evidence="8">The sequence shown here is derived from an EMBL/GenBank/DDBJ whole genome shotgun (WGS) entry which is preliminary data.</text>
</comment>
<dbReference type="SMART" id="SM00644">
    <property type="entry name" value="Ami_2"/>
    <property type="match status" value="1"/>
</dbReference>
<dbReference type="GO" id="GO:0009254">
    <property type="term" value="P:peptidoglycan turnover"/>
    <property type="evidence" value="ECO:0007669"/>
    <property type="project" value="TreeGrafter"/>
</dbReference>
<dbReference type="InterPro" id="IPR002477">
    <property type="entry name" value="Peptidoglycan-bd-like"/>
</dbReference>
<evidence type="ECO:0000256" key="2">
    <source>
        <dbReference type="ARBA" id="ARBA00007553"/>
    </source>
</evidence>
<feature type="region of interest" description="Disordered" evidence="6">
    <location>
        <begin position="274"/>
        <end position="297"/>
    </location>
</feature>
<evidence type="ECO:0000313" key="8">
    <source>
        <dbReference type="EMBL" id="KKN95199.1"/>
    </source>
</evidence>
<dbReference type="InterPro" id="IPR051206">
    <property type="entry name" value="NAMLAA_amidase_2"/>
</dbReference>
<dbReference type="Gene3D" id="3.40.80.10">
    <property type="entry name" value="Peptidoglycan recognition protein-like"/>
    <property type="match status" value="1"/>
</dbReference>
<dbReference type="InterPro" id="IPR036365">
    <property type="entry name" value="PGBD-like_sf"/>
</dbReference>
<dbReference type="GO" id="GO:0019867">
    <property type="term" value="C:outer membrane"/>
    <property type="evidence" value="ECO:0007669"/>
    <property type="project" value="TreeGrafter"/>
</dbReference>
<dbReference type="Gene3D" id="1.10.101.10">
    <property type="entry name" value="PGBD-like superfamily/PGBD"/>
    <property type="match status" value="1"/>
</dbReference>
<name>A0A0F9UU21_9ZZZZ</name>
<protein>
    <recommendedName>
        <fullName evidence="3">N-acetylmuramoyl-L-alanine amidase</fullName>
        <ecNumber evidence="3">3.5.1.28</ecNumber>
    </recommendedName>
</protein>
<keyword evidence="4" id="KW-0378">Hydrolase</keyword>
<dbReference type="EC" id="3.5.1.28" evidence="3"/>
<dbReference type="InterPro" id="IPR002502">
    <property type="entry name" value="Amidase_domain"/>
</dbReference>
<dbReference type="GO" id="GO:0071555">
    <property type="term" value="P:cell wall organization"/>
    <property type="evidence" value="ECO:0007669"/>
    <property type="project" value="UniProtKB-KW"/>
</dbReference>
<dbReference type="PANTHER" id="PTHR30417:SF1">
    <property type="entry name" value="N-ACETYLMURAMOYL-L-ALANINE AMIDASE AMID"/>
    <property type="match status" value="1"/>
</dbReference>
<evidence type="ECO:0000256" key="1">
    <source>
        <dbReference type="ARBA" id="ARBA00001561"/>
    </source>
</evidence>
<dbReference type="CDD" id="cd06583">
    <property type="entry name" value="PGRP"/>
    <property type="match status" value="1"/>
</dbReference>
<evidence type="ECO:0000256" key="3">
    <source>
        <dbReference type="ARBA" id="ARBA00011901"/>
    </source>
</evidence>
<evidence type="ECO:0000256" key="6">
    <source>
        <dbReference type="SAM" id="MobiDB-lite"/>
    </source>
</evidence>
<dbReference type="PROSITE" id="PS51257">
    <property type="entry name" value="PROKAR_LIPOPROTEIN"/>
    <property type="match status" value="1"/>
</dbReference>
<comment type="catalytic activity">
    <reaction evidence="1">
        <text>Hydrolyzes the link between N-acetylmuramoyl residues and L-amino acid residues in certain cell-wall glycopeptides.</text>
        <dbReference type="EC" id="3.5.1.28"/>
    </reaction>
</comment>
<comment type="similarity">
    <text evidence="2">Belongs to the N-acetylmuramoyl-L-alanine amidase 2 family.</text>
</comment>
<evidence type="ECO:0000256" key="5">
    <source>
        <dbReference type="ARBA" id="ARBA00023316"/>
    </source>
</evidence>
<accession>A0A0F9UU21</accession>
<dbReference type="AlphaFoldDB" id="A0A0F9UU21"/>
<evidence type="ECO:0000256" key="4">
    <source>
        <dbReference type="ARBA" id="ARBA00022801"/>
    </source>
</evidence>
<organism evidence="8">
    <name type="scientific">marine sediment metagenome</name>
    <dbReference type="NCBI Taxonomy" id="412755"/>
    <lineage>
        <taxon>unclassified sequences</taxon>
        <taxon>metagenomes</taxon>
        <taxon>ecological metagenomes</taxon>
    </lineage>
</organism>
<reference evidence="8" key="1">
    <citation type="journal article" date="2015" name="Nature">
        <title>Complex archaea that bridge the gap between prokaryotes and eukaryotes.</title>
        <authorList>
            <person name="Spang A."/>
            <person name="Saw J.H."/>
            <person name="Jorgensen S.L."/>
            <person name="Zaremba-Niedzwiedzka K."/>
            <person name="Martijn J."/>
            <person name="Lind A.E."/>
            <person name="van Eijk R."/>
            <person name="Schleper C."/>
            <person name="Guy L."/>
            <person name="Ettema T.J."/>
        </authorList>
    </citation>
    <scope>NUCLEOTIDE SEQUENCE</scope>
</reference>
<gene>
    <name evidence="8" type="ORF">LCGC14_0180120</name>
</gene>
<proteinExistence type="inferred from homology"/>